<sequence length="137" mass="14694">MHLTSFFAFALLSLLRGASASIYNITFPATVEVHKQFNVTLLTEGNIQTSQDVVVVFGLQPGSGLEGSLGYYKLTTHSLGPAVSNVEYPIVFKAILPPNFPSTNAKYPVTATVFSLLGTYNTPSFATFSDTVSTTGY</sequence>
<organism evidence="2 3">
    <name type="scientific">Mollisia scopiformis</name>
    <name type="common">Conifer needle endophyte fungus</name>
    <name type="synonym">Phialocephala scopiformis</name>
    <dbReference type="NCBI Taxonomy" id="149040"/>
    <lineage>
        <taxon>Eukaryota</taxon>
        <taxon>Fungi</taxon>
        <taxon>Dikarya</taxon>
        <taxon>Ascomycota</taxon>
        <taxon>Pezizomycotina</taxon>
        <taxon>Leotiomycetes</taxon>
        <taxon>Helotiales</taxon>
        <taxon>Mollisiaceae</taxon>
        <taxon>Mollisia</taxon>
    </lineage>
</organism>
<feature type="chain" id="PRO_5007287949" description="Secreted protein" evidence="1">
    <location>
        <begin position="21"/>
        <end position="137"/>
    </location>
</feature>
<name>A0A132B846_MOLSC</name>
<dbReference type="AlphaFoldDB" id="A0A132B846"/>
<feature type="signal peptide" evidence="1">
    <location>
        <begin position="1"/>
        <end position="20"/>
    </location>
</feature>
<dbReference type="KEGG" id="psco:LY89DRAFT_764533"/>
<dbReference type="EMBL" id="KQ947435">
    <property type="protein sequence ID" value="KUJ08423.1"/>
    <property type="molecule type" value="Genomic_DNA"/>
</dbReference>
<proteinExistence type="predicted"/>
<keyword evidence="3" id="KW-1185">Reference proteome</keyword>
<dbReference type="RefSeq" id="XP_018062778.1">
    <property type="nucleotide sequence ID" value="XM_018221638.1"/>
</dbReference>
<dbReference type="GeneID" id="28831364"/>
<dbReference type="OrthoDB" id="3913322at2759"/>
<protein>
    <recommendedName>
        <fullName evidence="4">Secreted protein</fullName>
    </recommendedName>
</protein>
<dbReference type="InterPro" id="IPR045469">
    <property type="entry name" value="Nis1"/>
</dbReference>
<dbReference type="Pfam" id="PF19271">
    <property type="entry name" value="Nis1"/>
    <property type="match status" value="1"/>
</dbReference>
<keyword evidence="1" id="KW-0732">Signal</keyword>
<evidence type="ECO:0000313" key="3">
    <source>
        <dbReference type="Proteomes" id="UP000070700"/>
    </source>
</evidence>
<evidence type="ECO:0008006" key="4">
    <source>
        <dbReference type="Google" id="ProtNLM"/>
    </source>
</evidence>
<evidence type="ECO:0000313" key="2">
    <source>
        <dbReference type="EMBL" id="KUJ08423.1"/>
    </source>
</evidence>
<reference evidence="2 3" key="1">
    <citation type="submission" date="2015-10" db="EMBL/GenBank/DDBJ databases">
        <title>Full genome of DAOMC 229536 Phialocephala scopiformis, a fungal endophyte of spruce producing the potent anti-insectan compound rugulosin.</title>
        <authorList>
            <consortium name="DOE Joint Genome Institute"/>
            <person name="Walker A.K."/>
            <person name="Frasz S.L."/>
            <person name="Seifert K.A."/>
            <person name="Miller J.D."/>
            <person name="Mondo S.J."/>
            <person name="Labutti K."/>
            <person name="Lipzen A."/>
            <person name="Dockter R."/>
            <person name="Kennedy M."/>
            <person name="Grigoriev I.V."/>
            <person name="Spatafora J.W."/>
        </authorList>
    </citation>
    <scope>NUCLEOTIDE SEQUENCE [LARGE SCALE GENOMIC DNA]</scope>
    <source>
        <strain evidence="2 3">CBS 120377</strain>
    </source>
</reference>
<gene>
    <name evidence="2" type="ORF">LY89DRAFT_764533</name>
</gene>
<evidence type="ECO:0000256" key="1">
    <source>
        <dbReference type="SAM" id="SignalP"/>
    </source>
</evidence>
<accession>A0A132B846</accession>
<dbReference type="Proteomes" id="UP000070700">
    <property type="component" value="Unassembled WGS sequence"/>
</dbReference>
<dbReference type="InParanoid" id="A0A132B846"/>